<comment type="cofactor">
    <cofactor evidence="1">
        <name>FMN</name>
        <dbReference type="ChEBI" id="CHEBI:58210"/>
    </cofactor>
</comment>
<evidence type="ECO:0000313" key="9">
    <source>
        <dbReference type="Proteomes" id="UP000237350"/>
    </source>
</evidence>
<dbReference type="Pfam" id="PF01180">
    <property type="entry name" value="DHO_dh"/>
    <property type="match status" value="1"/>
</dbReference>
<comment type="caution">
    <text evidence="8">The sequence shown here is derived from an EMBL/GenBank/DDBJ whole genome shotgun (WGS) entry which is preliminary data.</text>
</comment>
<dbReference type="InterPro" id="IPR013785">
    <property type="entry name" value="Aldolase_TIM"/>
</dbReference>
<name>A0A2S4JN88_9SPIO</name>
<keyword evidence="6" id="KW-0560">Oxidoreductase</keyword>
<dbReference type="RefSeq" id="WP_103680423.1">
    <property type="nucleotide sequence ID" value="NZ_LPWH01000070.1"/>
</dbReference>
<dbReference type="UniPathway" id="UPA00070"/>
<dbReference type="OrthoDB" id="9794954at2"/>
<keyword evidence="9" id="KW-1185">Reference proteome</keyword>
<evidence type="ECO:0000256" key="5">
    <source>
        <dbReference type="ARBA" id="ARBA00022975"/>
    </source>
</evidence>
<dbReference type="Proteomes" id="UP000237350">
    <property type="component" value="Unassembled WGS sequence"/>
</dbReference>
<dbReference type="PANTHER" id="PTHR48109:SF3">
    <property type="entry name" value="SLL0744 PROTEIN"/>
    <property type="match status" value="1"/>
</dbReference>
<proteinExistence type="predicted"/>
<reference evidence="9" key="1">
    <citation type="submission" date="2015-12" db="EMBL/GenBank/DDBJ databases">
        <authorList>
            <person name="Lodha T.D."/>
            <person name="Chintalapati S."/>
            <person name="Chintalapati V.R."/>
            <person name="Sravanthi T."/>
        </authorList>
    </citation>
    <scope>NUCLEOTIDE SEQUENCE [LARGE SCALE GENOMIC DNA]</scope>
    <source>
        <strain evidence="9">JC133</strain>
    </source>
</reference>
<dbReference type="EMBL" id="LPWH01000070">
    <property type="protein sequence ID" value="POR00994.1"/>
    <property type="molecule type" value="Genomic_DNA"/>
</dbReference>
<dbReference type="PANTHER" id="PTHR48109">
    <property type="entry name" value="DIHYDROOROTATE DEHYDROGENASE (QUINONE), MITOCHONDRIAL-RELATED"/>
    <property type="match status" value="1"/>
</dbReference>
<evidence type="ECO:0000256" key="6">
    <source>
        <dbReference type="ARBA" id="ARBA00023002"/>
    </source>
</evidence>
<dbReference type="NCBIfam" id="NF005741">
    <property type="entry name" value="PRK07565.1"/>
    <property type="match status" value="1"/>
</dbReference>
<dbReference type="GO" id="GO:0004152">
    <property type="term" value="F:dihydroorotate dehydrogenase activity"/>
    <property type="evidence" value="ECO:0007669"/>
    <property type="project" value="InterPro"/>
</dbReference>
<dbReference type="SUPFAM" id="SSF51395">
    <property type="entry name" value="FMN-linked oxidoreductases"/>
    <property type="match status" value="1"/>
</dbReference>
<dbReference type="PIRSF" id="PIRSF000164">
    <property type="entry name" value="DHO_oxidase"/>
    <property type="match status" value="1"/>
</dbReference>
<evidence type="ECO:0000256" key="4">
    <source>
        <dbReference type="ARBA" id="ARBA00022643"/>
    </source>
</evidence>
<feature type="domain" description="Dihydroorotate dehydrogenase catalytic" evidence="7">
    <location>
        <begin position="4"/>
        <end position="285"/>
    </location>
</feature>
<evidence type="ECO:0000256" key="1">
    <source>
        <dbReference type="ARBA" id="ARBA00001917"/>
    </source>
</evidence>
<dbReference type="Gene3D" id="3.20.20.70">
    <property type="entry name" value="Aldolase class I"/>
    <property type="match status" value="1"/>
</dbReference>
<evidence type="ECO:0000256" key="2">
    <source>
        <dbReference type="ARBA" id="ARBA00004725"/>
    </source>
</evidence>
<accession>A0A2S4JN88</accession>
<protein>
    <recommendedName>
        <fullName evidence="7">Dihydroorotate dehydrogenase catalytic domain-containing protein</fullName>
    </recommendedName>
</protein>
<keyword evidence="4" id="KW-0288">FMN</keyword>
<keyword evidence="5" id="KW-0665">Pyrimidine biosynthesis</keyword>
<dbReference type="InterPro" id="IPR050074">
    <property type="entry name" value="DHO_dehydrogenase"/>
</dbReference>
<sequence>MADLRVQYMGLQLENPLVVSSSGLTRTAEQVKQCEAAGAGAVVLKSLFEEEIQAHIDDESGGTEHTEAVDYIRELETDAGIQAYTRVIREAKSSVKIPVIASINAVTRNWWEDHVAEIARAGADALELNISLMPYDYKNTEQEILDFYVRTVEAVRARVDLPLAVKIGQHFTSIPALVDRLRWAGAQAVVLFNRFYQLDIDIENLRLQSGSPLSIPADLALTLRWLTVTYGKTEAQLAANGGIHSGADAVKALLAGAEVAQVCSTLYQNQYSHLTTMRDEIASWMDRHGYSEISQFRGKLSQKKSSTPEAFERLQYIKALVGHE</sequence>
<evidence type="ECO:0000256" key="3">
    <source>
        <dbReference type="ARBA" id="ARBA00022630"/>
    </source>
</evidence>
<dbReference type="InterPro" id="IPR005720">
    <property type="entry name" value="Dihydroorotate_DH_cat"/>
</dbReference>
<dbReference type="AlphaFoldDB" id="A0A2S4JN88"/>
<dbReference type="GO" id="GO:0005737">
    <property type="term" value="C:cytoplasm"/>
    <property type="evidence" value="ECO:0007669"/>
    <property type="project" value="InterPro"/>
</dbReference>
<dbReference type="InterPro" id="IPR012135">
    <property type="entry name" value="Dihydroorotate_DH_1_2"/>
</dbReference>
<dbReference type="GO" id="GO:0006207">
    <property type="term" value="P:'de novo' pyrimidine nucleobase biosynthetic process"/>
    <property type="evidence" value="ECO:0007669"/>
    <property type="project" value="TreeGrafter"/>
</dbReference>
<comment type="pathway">
    <text evidence="2">Pyrimidine metabolism; UMP biosynthesis via de novo pathway.</text>
</comment>
<evidence type="ECO:0000259" key="7">
    <source>
        <dbReference type="Pfam" id="PF01180"/>
    </source>
</evidence>
<organism evidence="8 9">
    <name type="scientific">Alkalispirochaeta sphaeroplastigenens</name>
    <dbReference type="NCBI Taxonomy" id="1187066"/>
    <lineage>
        <taxon>Bacteria</taxon>
        <taxon>Pseudomonadati</taxon>
        <taxon>Spirochaetota</taxon>
        <taxon>Spirochaetia</taxon>
        <taxon>Spirochaetales</taxon>
        <taxon>Spirochaetaceae</taxon>
        <taxon>Alkalispirochaeta</taxon>
    </lineage>
</organism>
<gene>
    <name evidence="8" type="ORF">AU468_08985</name>
</gene>
<keyword evidence="3" id="KW-0285">Flavoprotein</keyword>
<evidence type="ECO:0000313" key="8">
    <source>
        <dbReference type="EMBL" id="POR00994.1"/>
    </source>
</evidence>
<dbReference type="GO" id="GO:0044205">
    <property type="term" value="P:'de novo' UMP biosynthetic process"/>
    <property type="evidence" value="ECO:0007669"/>
    <property type="project" value="UniProtKB-UniPathway"/>
</dbReference>